<dbReference type="Pfam" id="PF15778">
    <property type="entry name" value="UNC80_N"/>
    <property type="match status" value="1"/>
</dbReference>
<dbReference type="Proteomes" id="UP001176961">
    <property type="component" value="Unassembled WGS sequence"/>
</dbReference>
<feature type="compositionally biased region" description="Polar residues" evidence="1">
    <location>
        <begin position="1062"/>
        <end position="1072"/>
    </location>
</feature>
<feature type="region of interest" description="Disordered" evidence="1">
    <location>
        <begin position="3110"/>
        <end position="3240"/>
    </location>
</feature>
<comment type="caution">
    <text evidence="4">The sequence shown here is derived from an EMBL/GenBank/DDBJ whole genome shotgun (WGS) entry which is preliminary data.</text>
</comment>
<keyword evidence="5" id="KW-1185">Reference proteome</keyword>
<feature type="region of interest" description="Disordered" evidence="1">
    <location>
        <begin position="1723"/>
        <end position="1760"/>
    </location>
</feature>
<dbReference type="InterPro" id="IPR016024">
    <property type="entry name" value="ARM-type_fold"/>
</dbReference>
<feature type="domain" description="Cation channel complex component UNC80 N-terminal" evidence="2">
    <location>
        <begin position="44"/>
        <end position="225"/>
    </location>
</feature>
<feature type="region of interest" description="Disordered" evidence="1">
    <location>
        <begin position="1396"/>
        <end position="1524"/>
    </location>
</feature>
<feature type="compositionally biased region" description="Low complexity" evidence="1">
    <location>
        <begin position="1445"/>
        <end position="1457"/>
    </location>
</feature>
<feature type="compositionally biased region" description="Basic and acidic residues" evidence="1">
    <location>
        <begin position="1406"/>
        <end position="1424"/>
    </location>
</feature>
<dbReference type="EMBL" id="CATQJL010000001">
    <property type="protein sequence ID" value="CAJ0590336.1"/>
    <property type="molecule type" value="Genomic_DNA"/>
</dbReference>
<feature type="region of interest" description="Disordered" evidence="1">
    <location>
        <begin position="627"/>
        <end position="673"/>
    </location>
</feature>
<feature type="compositionally biased region" description="Acidic residues" evidence="1">
    <location>
        <begin position="3155"/>
        <end position="3164"/>
    </location>
</feature>
<dbReference type="GO" id="GO:0055080">
    <property type="term" value="P:monoatomic cation homeostasis"/>
    <property type="evidence" value="ECO:0007669"/>
    <property type="project" value="TreeGrafter"/>
</dbReference>
<feature type="domain" description="Protein UNC80 C-terminal" evidence="3">
    <location>
        <begin position="1989"/>
        <end position="3104"/>
    </location>
</feature>
<feature type="region of interest" description="Disordered" evidence="1">
    <location>
        <begin position="938"/>
        <end position="966"/>
    </location>
</feature>
<feature type="region of interest" description="Disordered" evidence="1">
    <location>
        <begin position="1560"/>
        <end position="1598"/>
    </location>
</feature>
<dbReference type="Pfam" id="PF20262">
    <property type="entry name" value="UNC80_C"/>
    <property type="match status" value="1"/>
</dbReference>
<reference evidence="4" key="1">
    <citation type="submission" date="2023-07" db="EMBL/GenBank/DDBJ databases">
        <authorList>
            <consortium name="CYATHOMIX"/>
        </authorList>
    </citation>
    <scope>NUCLEOTIDE SEQUENCE</scope>
    <source>
        <strain evidence="4">N/A</strain>
    </source>
</reference>
<gene>
    <name evidence="4" type="ORF">CYNAS_LOCUS2319</name>
</gene>
<dbReference type="GO" id="GO:0030424">
    <property type="term" value="C:axon"/>
    <property type="evidence" value="ECO:0007669"/>
    <property type="project" value="TreeGrafter"/>
</dbReference>
<accession>A0AA36DMC0</accession>
<organism evidence="4 5">
    <name type="scientific">Cylicocyclus nassatus</name>
    <name type="common">Nematode worm</name>
    <dbReference type="NCBI Taxonomy" id="53992"/>
    <lineage>
        <taxon>Eukaryota</taxon>
        <taxon>Metazoa</taxon>
        <taxon>Ecdysozoa</taxon>
        <taxon>Nematoda</taxon>
        <taxon>Chromadorea</taxon>
        <taxon>Rhabditida</taxon>
        <taxon>Rhabditina</taxon>
        <taxon>Rhabditomorpha</taxon>
        <taxon>Strongyloidea</taxon>
        <taxon>Strongylidae</taxon>
        <taxon>Cylicocyclus</taxon>
    </lineage>
</organism>
<evidence type="ECO:0000256" key="1">
    <source>
        <dbReference type="SAM" id="MobiDB-lite"/>
    </source>
</evidence>
<dbReference type="InterPro" id="IPR031542">
    <property type="entry name" value="UNC80_N"/>
</dbReference>
<feature type="compositionally biased region" description="Basic and acidic residues" evidence="1">
    <location>
        <begin position="3211"/>
        <end position="3234"/>
    </location>
</feature>
<feature type="region of interest" description="Disordered" evidence="1">
    <location>
        <begin position="1001"/>
        <end position="1072"/>
    </location>
</feature>
<evidence type="ECO:0000259" key="3">
    <source>
        <dbReference type="Pfam" id="PF20262"/>
    </source>
</evidence>
<feature type="compositionally biased region" description="Basic and acidic residues" evidence="1">
    <location>
        <begin position="1723"/>
        <end position="1750"/>
    </location>
</feature>
<dbReference type="PANTHER" id="PTHR31781">
    <property type="entry name" value="UNC80"/>
    <property type="match status" value="1"/>
</dbReference>
<sequence length="3291" mass="370865">MHVRYLQHQHQGTVQLLLMPLSTAASSIKSSKWVDDGDESECEAVPLPIQTFLWRQTNPFLGAKTGKLYEASCVTFERVVVQNILHGLSPSLSDAIASVSRWKLVRAALPHVIQCCGSLLEASDGKGLSASLQKILYILHWMLLDSASECAEASPKEEITPRGQGLFSLSSIQLFVYLITPLAEMVSEEDIADNIRLESGMKIWQALWQYRQPDVWCFTAPVKQRKDELPQVTFLRRPTVASIPPNQGIYIGEEEIPRRPSVAVVPPPKPPRTDRAVLDEKRRREMEKRKQQEAEQQKLLQKEKETEATPLMPENNEALLVDVQGPSPTPTTLAMTSSIVRSVSEYKTGESIPTRRIAKSNTTNAFDISPTSESSLHMLDDVDDVLRCNEDSNSLSGVFNQQSDAPLVNISDICSGYSLEMGNGELIKELSCNKCGKLLPRDQSACSCQCNESTGVTLLANETPPVILTRASTTDDTVSSSSQHTVIPVKLPPRTPIEISDFHAMETARVQPKQPSKTEVSSVDDEIEDLGQTDPMIATMLDVAVIRALLITHWQEQGIYWAMRYLLNRIEQIQNHFALHGTRHRSNSLPSGERKPSLALGLSSYNNTTWEDFQLKRDEDDKSKLHVAFSDTSRRKSTDQTSFPLRPHQSRRSSLNTLTKRERNRSDPSLTNSCEVLSIREDSASVSNSSSKSEKTNERIAAKFYPEARGSSSFIERNGRISLTVIVQTINQVMERNGVVRLCELALNIADTLLRIRIDQTETFFMQLTMMIFRIYLSLGCPYGCNDGIKSQHADFLRVKAKTILAQLEKLQQNRFRTIFTTYVEENNPQLILDLIHAITAFCRSEFPQDTRKQPESKAPSYRNRFNEREKGIEGRIINATLRGLSSKLAKMQDELNQPENMSLLGDVRMLVNFVQEQHGNPFRRVGLSALLDAIDKRPKSESKTPTEPSNQIDSPSKLSPQTSRSRLRLRCGFVERSSTLTPQSPRRQLLHNSVAGVSLSLDSDLPRRDESGKSSPSGNLAPPSRNDQASLRRGLFKKKEKTSHDSMLKSGADDSDADSSPSTPRTISSMDDSLSPLVSAAMMKKKSAPKLHFAFNLLKSSKAENNDDECSDSETADEFGEMDVFSRKSTTESIRRKTFKSPADAQGNIRLYNVIVPAPKWLDNKGIFEGVRRFAFLLETTRPGTFPDPPLIAALLHLKSPVLARAALLLECCHFVSRCNRGHWPEWIRSSHHRTLSLGGPLANRGTPSGTRRMHSLQRTAGRYFYQWAIQIGEQLSRFLELVEAKDKQTLKMEDTMEDFFDDSIVNDESGERCPPALQLIAILLLHEITSFLRETFRTIPRTKNNKTATTSGWDKLLSHRRWSILSNTFNAQQTGSVSSVVDINSSMHLNDRERRISLSTAEEDSPRSSKDTIDEAVVDKKGVRPPSLSVRLFSRQSTHEDSGSSAHGSTKSSSTYVPDSGSFGRRIATGRQRLLKRGSPIGQQPSLESSHKRRSLRIRKASKIQHPEEIEDRTEEDAPPIQRARSARASIWTLRAAIHQVPELAGALIQEALGARDSLKPAEEPPLQSPTEHTIPSHSSSQQGSAYGQQPTPKAQFDDEEQAILSHLPWIKIIIRTANSFDTNCTHEPVCTQRCFLRVSRQCHRMVMALSTLYGAYREVKTRVDKRKLLMDKWEGEQQALRRSIHSRQSAAVPRRESAMVGANAEYGSKAIKAMLMEKMMQEKEREKEKEKEEGVHKKASVEQERQSETSVDEPEDDVNKEMLSYIRTLVLNLMHTPLSAALKSSLLLTPEQYKQMIEVSWYLLLNEDPHVVLSAASMFIVTCVRRAEDALRVIKKALESTNATDRTEGIQRFYALWRNRFHVWLKMEEGAQSSFKVPPPGIDFTLPSPAIGQSQLPVVDPPWMPHLKTKIEELSLKEEEHATSQTIMTMTRTRRKQKQEMVKRAVRDAEERQCEQRQLFKLRGSAIVQQAAYEPALFHHQQEQAEESETAHHAARHPMPVAQPLFPSPLLAVIPSIIEMLDDPQVDKNGVSVADVSRKVIWTCIVEDPSLFFRHFLEKLTNRERQTLTNEYRPTASYEYLMSLLRKLILRFNPLPSQAAYSLLNYLFGFVMHYVRAQCEGADKALGMALSLTWILAPNVHGLYFKDLKQTLKKEQCDQALMITANVPSAKKIIVHGPDSTLGGIPSQFPVHEDTQFQQILSDSLEFFNIDENEVHSYFLTDTKTGLIHLPSSYVRDFYFFHRSFYPQLTLIKLDLVEAHLRMRQTAFAQRFIEVGKVLLTHNILKYSPQHVIAQRVFFLHDELTHLPSFPRKSLETCFGMYHGEMGEQLKAMEALHKFTWAKLMSDMFEKMENAFMFADLHLFINVVNGIMIMHCEDLLILRRCAATYIAMCIHFNSLFASQGFFLIMPTLLRCYSQRQTNRVFCSVVEFLCRQFYTLHRKPFLLQMCGSIANIIDNSNNDFEINPMRVKAKYWFALLKNMENMGDESDQFDILGLVPYDKPLKALDLCYRDDPNTFCLLTDAIASCICVCAFAPESKRSHHMLLVMAALQPHLIRRIEEETALQNNAPAAVKHEISQWTTLCVEMKALINSCDVLARGPQRAFDLVNTVSERGKSLVADSPQFFDPPTTNEDENSRPYHVKEKKSVAIGWEAAEIEETHKENYRRPRDTLLCLAAQFIEMATPRLKELAKLSSTSEHTKIPEVMDHKCHVKLSEIALALLKIASYDLTTMSCPGLQKYFTTIMPVTDWSIESNRSALGIILKRLDKTIAKIAKKQSIRRRVNWTALASWIKGICDTLSVYPYMAHLNPLKSTTQMCLRIIAGDTFEEGSNISAHSTTVLHPAPPPQVFCNAVLRMTTILMQALGQASFSLEMVCGAEGLGAAADRIEAVLCHFLIPLFLRTATNPKEASVIQAKDLSFCLSLMQHAISPPIGKHSTAPTASTTTLATSFIRGDLTGRQGSVSVTDRGHSATVSTLRIVRDSVSQCIYLALKVMMLCFGKLLTPLWPRVARLVRDLISKKQGGQSAVQFIDFILHAQLPISLLIIPTIQNRVKQKPTCEQDTQWQAELIERMESNEHYTLPLGAMLNNCQVELAQLKDELATRPLDLPRSYTPTAPDPHSDSSNASTIQKKDRRASTRKPPPIKEGTEGTILEDVEDESAESGQQPSTSARVTKSPSVPLSKVGSSPRTRSISGFGMWRSVRRKSRHISESESEGERSVELSDIQKKDEAGGVLRTPIRRSTETLVLPLHETLDANRQRYVSFTTPKKRNGKSDDDVFQITEQHQLV</sequence>
<protein>
    <submittedName>
        <fullName evidence="4">Uncharacterized protein</fullName>
    </submittedName>
</protein>
<feature type="compositionally biased region" description="Polar residues" evidence="1">
    <location>
        <begin position="3165"/>
        <end position="3196"/>
    </location>
</feature>
<evidence type="ECO:0000259" key="2">
    <source>
        <dbReference type="Pfam" id="PF15778"/>
    </source>
</evidence>
<name>A0AA36DMC0_CYLNA</name>
<dbReference type="PANTHER" id="PTHR31781:SF1">
    <property type="entry name" value="PROTEIN UNC-80 HOMOLOG"/>
    <property type="match status" value="1"/>
</dbReference>
<feature type="compositionally biased region" description="Acidic residues" evidence="1">
    <location>
        <begin position="1511"/>
        <end position="1520"/>
    </location>
</feature>
<dbReference type="SUPFAM" id="SSF48371">
    <property type="entry name" value="ARM repeat"/>
    <property type="match status" value="1"/>
</dbReference>
<evidence type="ECO:0000313" key="5">
    <source>
        <dbReference type="Proteomes" id="UP001176961"/>
    </source>
</evidence>
<dbReference type="GO" id="GO:0034703">
    <property type="term" value="C:cation channel complex"/>
    <property type="evidence" value="ECO:0007669"/>
    <property type="project" value="TreeGrafter"/>
</dbReference>
<feature type="compositionally biased region" description="Polar residues" evidence="1">
    <location>
        <begin position="946"/>
        <end position="965"/>
    </location>
</feature>
<evidence type="ECO:0000313" key="4">
    <source>
        <dbReference type="EMBL" id="CAJ0590336.1"/>
    </source>
</evidence>
<proteinExistence type="predicted"/>
<feature type="compositionally biased region" description="Low complexity" evidence="1">
    <location>
        <begin position="1579"/>
        <end position="1592"/>
    </location>
</feature>
<feature type="compositionally biased region" description="Basic residues" evidence="1">
    <location>
        <begin position="1493"/>
        <end position="1505"/>
    </location>
</feature>
<feature type="compositionally biased region" description="Basic and acidic residues" evidence="1">
    <location>
        <begin position="271"/>
        <end position="307"/>
    </location>
</feature>
<dbReference type="GO" id="GO:0005261">
    <property type="term" value="F:monoatomic cation channel activity"/>
    <property type="evidence" value="ECO:0007669"/>
    <property type="project" value="TreeGrafter"/>
</dbReference>
<feature type="region of interest" description="Disordered" evidence="1">
    <location>
        <begin position="261"/>
        <end position="311"/>
    </location>
</feature>
<dbReference type="InterPro" id="IPR046460">
    <property type="entry name" value="UNC80_C"/>
</dbReference>